<evidence type="ECO:0000256" key="11">
    <source>
        <dbReference type="ARBA" id="ARBA00023033"/>
    </source>
</evidence>
<reference evidence="16" key="1">
    <citation type="submission" date="2020-11" db="EMBL/GenBank/DDBJ databases">
        <authorList>
            <consortium name="DOE Joint Genome Institute"/>
            <person name="Ahrendt S."/>
            <person name="Riley R."/>
            <person name="Andreopoulos W."/>
            <person name="LaButti K."/>
            <person name="Pangilinan J."/>
            <person name="Ruiz-duenas F.J."/>
            <person name="Barrasa J.M."/>
            <person name="Sanchez-Garcia M."/>
            <person name="Camarero S."/>
            <person name="Miyauchi S."/>
            <person name="Serrano A."/>
            <person name="Linde D."/>
            <person name="Babiker R."/>
            <person name="Drula E."/>
            <person name="Ayuso-Fernandez I."/>
            <person name="Pacheco R."/>
            <person name="Padilla G."/>
            <person name="Ferreira P."/>
            <person name="Barriuso J."/>
            <person name="Kellner H."/>
            <person name="Castanera R."/>
            <person name="Alfaro M."/>
            <person name="Ramirez L."/>
            <person name="Pisabarro A.G."/>
            <person name="Kuo A."/>
            <person name="Tritt A."/>
            <person name="Lipzen A."/>
            <person name="He G."/>
            <person name="Yan M."/>
            <person name="Ng V."/>
            <person name="Cullen D."/>
            <person name="Martin F."/>
            <person name="Rosso M.-N."/>
            <person name="Henrissat B."/>
            <person name="Hibbett D."/>
            <person name="Martinez A.T."/>
            <person name="Grigoriev I.V."/>
        </authorList>
    </citation>
    <scope>NUCLEOTIDE SEQUENCE</scope>
    <source>
        <strain evidence="16">AH 44721</strain>
    </source>
</reference>
<comment type="pathway">
    <text evidence="3">Secondary metabolite biosynthesis; terpenoid biosynthesis.</text>
</comment>
<dbReference type="Gene3D" id="1.10.630.10">
    <property type="entry name" value="Cytochrome P450"/>
    <property type="match status" value="1"/>
</dbReference>
<organism evidence="16 17">
    <name type="scientific">Gymnopilus junonius</name>
    <name type="common">Spectacular rustgill mushroom</name>
    <name type="synonym">Gymnopilus spectabilis subsp. junonius</name>
    <dbReference type="NCBI Taxonomy" id="109634"/>
    <lineage>
        <taxon>Eukaryota</taxon>
        <taxon>Fungi</taxon>
        <taxon>Dikarya</taxon>
        <taxon>Basidiomycota</taxon>
        <taxon>Agaricomycotina</taxon>
        <taxon>Agaricomycetes</taxon>
        <taxon>Agaricomycetidae</taxon>
        <taxon>Agaricales</taxon>
        <taxon>Agaricineae</taxon>
        <taxon>Hymenogastraceae</taxon>
        <taxon>Gymnopilus</taxon>
    </lineage>
</organism>
<evidence type="ECO:0000256" key="7">
    <source>
        <dbReference type="ARBA" id="ARBA00022723"/>
    </source>
</evidence>
<evidence type="ECO:0000313" key="16">
    <source>
        <dbReference type="EMBL" id="KAF8912957.1"/>
    </source>
</evidence>
<dbReference type="EMBL" id="JADNYJ010000002">
    <property type="protein sequence ID" value="KAF8912957.1"/>
    <property type="molecule type" value="Genomic_DNA"/>
</dbReference>
<evidence type="ECO:0000256" key="10">
    <source>
        <dbReference type="ARBA" id="ARBA00023004"/>
    </source>
</evidence>
<protein>
    <submittedName>
        <fullName evidence="16">Cytochrome P450</fullName>
    </submittedName>
</protein>
<keyword evidence="9 14" id="KW-0560">Oxidoreductase</keyword>
<comment type="subcellular location">
    <subcellularLocation>
        <location evidence="2">Membrane</location>
    </subcellularLocation>
</comment>
<dbReference type="InterPro" id="IPR017972">
    <property type="entry name" value="Cyt_P450_CS"/>
</dbReference>
<dbReference type="Pfam" id="PF00067">
    <property type="entry name" value="p450"/>
    <property type="match status" value="1"/>
</dbReference>
<dbReference type="InterPro" id="IPR002401">
    <property type="entry name" value="Cyt_P450_E_grp-I"/>
</dbReference>
<evidence type="ECO:0000256" key="6">
    <source>
        <dbReference type="ARBA" id="ARBA00022692"/>
    </source>
</evidence>
<dbReference type="PANTHER" id="PTHR24305">
    <property type="entry name" value="CYTOCHROME P450"/>
    <property type="match status" value="1"/>
</dbReference>
<gene>
    <name evidence="16" type="ORF">CPB84DRAFT_1721955</name>
</gene>
<evidence type="ECO:0000256" key="4">
    <source>
        <dbReference type="ARBA" id="ARBA00010617"/>
    </source>
</evidence>
<evidence type="ECO:0000256" key="3">
    <source>
        <dbReference type="ARBA" id="ARBA00004721"/>
    </source>
</evidence>
<dbReference type="GO" id="GO:0020037">
    <property type="term" value="F:heme binding"/>
    <property type="evidence" value="ECO:0007669"/>
    <property type="project" value="InterPro"/>
</dbReference>
<dbReference type="GO" id="GO:0005506">
    <property type="term" value="F:iron ion binding"/>
    <property type="evidence" value="ECO:0007669"/>
    <property type="project" value="InterPro"/>
</dbReference>
<evidence type="ECO:0000256" key="9">
    <source>
        <dbReference type="ARBA" id="ARBA00023002"/>
    </source>
</evidence>
<evidence type="ECO:0000256" key="5">
    <source>
        <dbReference type="ARBA" id="ARBA00022617"/>
    </source>
</evidence>
<comment type="cofactor">
    <cofactor evidence="1 13">
        <name>heme</name>
        <dbReference type="ChEBI" id="CHEBI:30413"/>
    </cofactor>
</comment>
<keyword evidence="6 15" id="KW-0812">Transmembrane</keyword>
<accession>A0A9P5TUB0</accession>
<keyword evidence="5 13" id="KW-0349">Heme</keyword>
<sequence length="513" mass="58311">MFLSVAYKLFLVFLGFSLAIVTHYALHSIVTRRAFRHLPRPPISSFLWGEEWELYHRIPGSLYTDWHRRFGGLVAFTGAFGHQILSVTDPRAIGFILGDGAYQFPKPQGVRAWFKATLGEGILWVEGRREHEHQRRLLAPTLNQQSVRQLVDIFFETSIYMANQWSRIIEENSGHESEIEITDWAGRFALDTVGRAAFSYNFDCLSGEPHQLASALDGLTNNEHRRSSFYMRALFWLVPSILFIGKKGEMIRKVKIELGAIASKMWSDAKYAGDKDDRTLLANMLRLEMDSKVPMDEELVISQMRTVISAGYETVSAVLAWMLYELATHPELQAKLQQEVSSSPDHSFDDLNSGLPFLDAALKETLRLHPPISENHHEAAKLTILPLSDARPETGENYLVVPKGTTIVIPVNVMHLDENVWGKDSSIFRPERWLESERPNVLRGQELLAFSLGPRSCIGKTFAMIEIKSVMITLLRRFSFRCPKEIEPFQSFVIRPRVAGEIASSLPLLVSKR</sequence>
<dbReference type="PRINTS" id="PR00385">
    <property type="entry name" value="P450"/>
</dbReference>
<evidence type="ECO:0000256" key="8">
    <source>
        <dbReference type="ARBA" id="ARBA00022989"/>
    </source>
</evidence>
<evidence type="ECO:0000256" key="1">
    <source>
        <dbReference type="ARBA" id="ARBA00001971"/>
    </source>
</evidence>
<comment type="caution">
    <text evidence="16">The sequence shown here is derived from an EMBL/GenBank/DDBJ whole genome shotgun (WGS) entry which is preliminary data.</text>
</comment>
<dbReference type="PRINTS" id="PR00463">
    <property type="entry name" value="EP450I"/>
</dbReference>
<dbReference type="PANTHER" id="PTHR24305:SF166">
    <property type="entry name" value="CYTOCHROME P450 12A4, MITOCHONDRIAL-RELATED"/>
    <property type="match status" value="1"/>
</dbReference>
<feature type="binding site" description="axial binding residue" evidence="13">
    <location>
        <position position="457"/>
    </location>
    <ligand>
        <name>heme</name>
        <dbReference type="ChEBI" id="CHEBI:30413"/>
    </ligand>
    <ligandPart>
        <name>Fe</name>
        <dbReference type="ChEBI" id="CHEBI:18248"/>
    </ligandPart>
</feature>
<keyword evidence="12 15" id="KW-0472">Membrane</keyword>
<keyword evidence="11 14" id="KW-0503">Monooxygenase</keyword>
<evidence type="ECO:0000256" key="12">
    <source>
        <dbReference type="ARBA" id="ARBA00023136"/>
    </source>
</evidence>
<dbReference type="AlphaFoldDB" id="A0A9P5TUB0"/>
<name>A0A9P5TUB0_GYMJU</name>
<proteinExistence type="inferred from homology"/>
<evidence type="ECO:0000256" key="14">
    <source>
        <dbReference type="RuleBase" id="RU000461"/>
    </source>
</evidence>
<dbReference type="InterPro" id="IPR036396">
    <property type="entry name" value="Cyt_P450_sf"/>
</dbReference>
<dbReference type="GO" id="GO:0016020">
    <property type="term" value="C:membrane"/>
    <property type="evidence" value="ECO:0007669"/>
    <property type="project" value="UniProtKB-SubCell"/>
</dbReference>
<dbReference type="PROSITE" id="PS00086">
    <property type="entry name" value="CYTOCHROME_P450"/>
    <property type="match status" value="1"/>
</dbReference>
<feature type="transmembrane region" description="Helical" evidence="15">
    <location>
        <begin position="6"/>
        <end position="26"/>
    </location>
</feature>
<evidence type="ECO:0000256" key="15">
    <source>
        <dbReference type="SAM" id="Phobius"/>
    </source>
</evidence>
<evidence type="ECO:0000256" key="13">
    <source>
        <dbReference type="PIRSR" id="PIRSR602401-1"/>
    </source>
</evidence>
<comment type="similarity">
    <text evidence="4 14">Belongs to the cytochrome P450 family.</text>
</comment>
<dbReference type="GO" id="GO:0004497">
    <property type="term" value="F:monooxygenase activity"/>
    <property type="evidence" value="ECO:0007669"/>
    <property type="project" value="UniProtKB-KW"/>
</dbReference>
<dbReference type="SUPFAM" id="SSF48264">
    <property type="entry name" value="Cytochrome P450"/>
    <property type="match status" value="1"/>
</dbReference>
<evidence type="ECO:0000256" key="2">
    <source>
        <dbReference type="ARBA" id="ARBA00004370"/>
    </source>
</evidence>
<keyword evidence="7 13" id="KW-0479">Metal-binding</keyword>
<dbReference type="InterPro" id="IPR050121">
    <property type="entry name" value="Cytochrome_P450_monoxygenase"/>
</dbReference>
<dbReference type="Proteomes" id="UP000724874">
    <property type="component" value="Unassembled WGS sequence"/>
</dbReference>
<keyword evidence="8 15" id="KW-1133">Transmembrane helix</keyword>
<dbReference type="GO" id="GO:0016705">
    <property type="term" value="F:oxidoreductase activity, acting on paired donors, with incorporation or reduction of molecular oxygen"/>
    <property type="evidence" value="ECO:0007669"/>
    <property type="project" value="InterPro"/>
</dbReference>
<dbReference type="OrthoDB" id="1470350at2759"/>
<dbReference type="InterPro" id="IPR001128">
    <property type="entry name" value="Cyt_P450"/>
</dbReference>
<evidence type="ECO:0000313" key="17">
    <source>
        <dbReference type="Proteomes" id="UP000724874"/>
    </source>
</evidence>
<keyword evidence="10 13" id="KW-0408">Iron</keyword>
<keyword evidence="17" id="KW-1185">Reference proteome</keyword>